<keyword evidence="1" id="KW-0863">Zinc-finger</keyword>
<evidence type="ECO:0000313" key="5">
    <source>
        <dbReference type="Proteomes" id="UP000305546"/>
    </source>
</evidence>
<dbReference type="RefSeq" id="WP_139094971.1">
    <property type="nucleotide sequence ID" value="NZ_VDFW01000002.1"/>
</dbReference>
<name>A0A5C4M6N5_9PSEU</name>
<evidence type="ECO:0000313" key="4">
    <source>
        <dbReference type="EMBL" id="TNC29026.1"/>
    </source>
</evidence>
<keyword evidence="1" id="KW-0479">Metal-binding</keyword>
<dbReference type="PROSITE" id="PS50966">
    <property type="entry name" value="ZF_SWIM"/>
    <property type="match status" value="1"/>
</dbReference>
<accession>A0A5C4M6N5</accession>
<dbReference type="Pfam" id="PF04434">
    <property type="entry name" value="SWIM"/>
    <property type="match status" value="1"/>
</dbReference>
<dbReference type="PANTHER" id="PTHR38133:SF1">
    <property type="entry name" value="SLR1429 PROTEIN"/>
    <property type="match status" value="1"/>
</dbReference>
<sequence length="358" mass="38820">MSPRRTFGATWWGRAWVEALEGRAKLDPNRLPRGRTYARKGRVSALDVTAGEVRAFVQGSRSVPYRVKVRCRKFSGDEWSALLDKIGQQVGYMAALLDGELPPELAAAVDLLPGPGDLTPRCSCPDSADPCKHAAAVCYLVADEVDADPFVLFLLRGRGREPVLGQLRARRSRAKVVVEEPGLTPKEAFARKPSALPARPPAPPEPGHPAALGEPPAGSGLRAEVLSSLAADAAVRALDLLTGGDSAPLTREEDLARRGSSEVPEAWVAAWRRAGRGGLAALRESWQPPRAALYEARSELDDADLPGETRIWRNRLTRGEIQLRLGKDHLWYLFRQGAHGWLPVSPGARSPLDVLSGQ</sequence>
<comment type="caution">
    <text evidence="4">The sequence shown here is derived from an EMBL/GenBank/DDBJ whole genome shotgun (WGS) entry which is preliminary data.</text>
</comment>
<dbReference type="InterPro" id="IPR007527">
    <property type="entry name" value="Znf_SWIM"/>
</dbReference>
<dbReference type="GO" id="GO:0008270">
    <property type="term" value="F:zinc ion binding"/>
    <property type="evidence" value="ECO:0007669"/>
    <property type="project" value="UniProtKB-KW"/>
</dbReference>
<proteinExistence type="predicted"/>
<dbReference type="EMBL" id="VDFW01000002">
    <property type="protein sequence ID" value="TNC29026.1"/>
    <property type="molecule type" value="Genomic_DNA"/>
</dbReference>
<organism evidence="4 5">
    <name type="scientific">Amycolatopsis alkalitolerans</name>
    <dbReference type="NCBI Taxonomy" id="2547244"/>
    <lineage>
        <taxon>Bacteria</taxon>
        <taxon>Bacillati</taxon>
        <taxon>Actinomycetota</taxon>
        <taxon>Actinomycetes</taxon>
        <taxon>Pseudonocardiales</taxon>
        <taxon>Pseudonocardiaceae</taxon>
        <taxon>Amycolatopsis</taxon>
    </lineage>
</organism>
<evidence type="ECO:0000256" key="2">
    <source>
        <dbReference type="SAM" id="MobiDB-lite"/>
    </source>
</evidence>
<feature type="compositionally biased region" description="Pro residues" evidence="2">
    <location>
        <begin position="198"/>
        <end position="207"/>
    </location>
</feature>
<dbReference type="OrthoDB" id="188274at2"/>
<keyword evidence="5" id="KW-1185">Reference proteome</keyword>
<dbReference type="AlphaFoldDB" id="A0A5C4M6N5"/>
<dbReference type="PANTHER" id="PTHR38133">
    <property type="entry name" value="SLR1429 PROTEIN"/>
    <property type="match status" value="1"/>
</dbReference>
<gene>
    <name evidence="4" type="ORF">FG385_02650</name>
</gene>
<feature type="region of interest" description="Disordered" evidence="2">
    <location>
        <begin position="187"/>
        <end position="219"/>
    </location>
</feature>
<evidence type="ECO:0000256" key="1">
    <source>
        <dbReference type="PROSITE-ProRule" id="PRU00325"/>
    </source>
</evidence>
<keyword evidence="1" id="KW-0862">Zinc</keyword>
<reference evidence="4 5" key="1">
    <citation type="submission" date="2019-06" db="EMBL/GenBank/DDBJ databases">
        <title>Amycolatopsis alkalitolerans sp. nov., isolated from Gastrodia elata Blume.</title>
        <authorList>
            <person name="Narsing Rao M.P."/>
            <person name="Li W.J."/>
        </authorList>
    </citation>
    <scope>NUCLEOTIDE SEQUENCE [LARGE SCALE GENOMIC DNA]</scope>
    <source>
        <strain evidence="4 5">SYSUP0005</strain>
    </source>
</reference>
<protein>
    <recommendedName>
        <fullName evidence="3">SWIM-type domain-containing protein</fullName>
    </recommendedName>
</protein>
<feature type="compositionally biased region" description="Low complexity" evidence="2">
    <location>
        <begin position="208"/>
        <end position="217"/>
    </location>
</feature>
<feature type="domain" description="SWIM-type" evidence="3">
    <location>
        <begin position="107"/>
        <end position="142"/>
    </location>
</feature>
<dbReference type="Proteomes" id="UP000305546">
    <property type="component" value="Unassembled WGS sequence"/>
</dbReference>
<evidence type="ECO:0000259" key="3">
    <source>
        <dbReference type="PROSITE" id="PS50966"/>
    </source>
</evidence>